<dbReference type="PIRSF" id="PIRSF000018">
    <property type="entry name" value="Mb_ADH_cyt_c"/>
    <property type="match status" value="1"/>
</dbReference>
<keyword evidence="7 9" id="KW-0408">Iron</keyword>
<dbReference type="PANTHER" id="PTHR35008:SF8">
    <property type="entry name" value="ALCOHOL DEHYDROGENASE CYTOCHROME C SUBUNIT"/>
    <property type="match status" value="1"/>
</dbReference>
<keyword evidence="8" id="KW-0472">Membrane</keyword>
<evidence type="ECO:0000256" key="7">
    <source>
        <dbReference type="ARBA" id="ARBA00023004"/>
    </source>
</evidence>
<protein>
    <submittedName>
        <fullName evidence="11">Cytochrome c</fullName>
    </submittedName>
</protein>
<organism evidence="11 12">
    <name type="scientific">Belnapia mucosa</name>
    <dbReference type="NCBI Taxonomy" id="2804532"/>
    <lineage>
        <taxon>Bacteria</taxon>
        <taxon>Pseudomonadati</taxon>
        <taxon>Pseudomonadota</taxon>
        <taxon>Alphaproteobacteria</taxon>
        <taxon>Acetobacterales</taxon>
        <taxon>Roseomonadaceae</taxon>
        <taxon>Belnapia</taxon>
    </lineage>
</organism>
<keyword evidence="12" id="KW-1185">Reference proteome</keyword>
<comment type="subcellular location">
    <subcellularLocation>
        <location evidence="1">Cell membrane</location>
    </subcellularLocation>
</comment>
<evidence type="ECO:0000313" key="11">
    <source>
        <dbReference type="EMBL" id="MBL6459008.1"/>
    </source>
</evidence>
<evidence type="ECO:0000256" key="8">
    <source>
        <dbReference type="ARBA" id="ARBA00023136"/>
    </source>
</evidence>
<dbReference type="Pfam" id="PF13442">
    <property type="entry name" value="Cytochrome_CBB3"/>
    <property type="match status" value="1"/>
</dbReference>
<comment type="caution">
    <text evidence="11">The sequence shown here is derived from an EMBL/GenBank/DDBJ whole genome shotgun (WGS) entry which is preliminary data.</text>
</comment>
<dbReference type="PROSITE" id="PS51007">
    <property type="entry name" value="CYTC"/>
    <property type="match status" value="2"/>
</dbReference>
<evidence type="ECO:0000256" key="5">
    <source>
        <dbReference type="ARBA" id="ARBA00022729"/>
    </source>
</evidence>
<keyword evidence="6" id="KW-0677">Repeat</keyword>
<evidence type="ECO:0000256" key="9">
    <source>
        <dbReference type="PROSITE-ProRule" id="PRU00433"/>
    </source>
</evidence>
<sequence>MRAMHDGVDNEGRNLYPAFPYTAYARMSTEDALALKDYLFSLTPVRSVAPATELSFPFSQRYLMRGWNLLFKPSGPEQPDPQRSAEVNRGAYLVEALGHCGECHTPRNLLFALDSGKTFAGAVTAGWRAYNLTSDREFGIGSWSDAQIADYLSEGHAEGRGSASGSMAEAVEHSLRYLTPEDIQAMVAYLRTIPPQRGDAEITINPDPPLVRASTAFSPAPEEARDGSLGLSLFQGACSSCHGWNGEGLQHPHAALVGSQTVNDPTGTNLLQVLIHGSHMKTNEGDVSMPAFGTAYTDPEIAAVANYVIGHFGGKPSTITPAHVAAARKLD</sequence>
<dbReference type="InterPro" id="IPR014353">
    <property type="entry name" value="Membr-bd_ADH_cyt_c"/>
</dbReference>
<proteinExistence type="predicted"/>
<dbReference type="InterPro" id="IPR036909">
    <property type="entry name" value="Cyt_c-like_dom_sf"/>
</dbReference>
<evidence type="ECO:0000256" key="6">
    <source>
        <dbReference type="ARBA" id="ARBA00022737"/>
    </source>
</evidence>
<evidence type="ECO:0000313" key="12">
    <source>
        <dbReference type="Proteomes" id="UP000606490"/>
    </source>
</evidence>
<keyword evidence="4 9" id="KW-0479">Metal-binding</keyword>
<evidence type="ECO:0000259" key="10">
    <source>
        <dbReference type="PROSITE" id="PS51007"/>
    </source>
</evidence>
<feature type="domain" description="Cytochrome c" evidence="10">
    <location>
        <begin position="85"/>
        <end position="194"/>
    </location>
</feature>
<dbReference type="InterPro" id="IPR051459">
    <property type="entry name" value="Cytochrome_c-type_DH"/>
</dbReference>
<evidence type="ECO:0000256" key="3">
    <source>
        <dbReference type="ARBA" id="ARBA00022617"/>
    </source>
</evidence>
<dbReference type="InterPro" id="IPR009056">
    <property type="entry name" value="Cyt_c-like_dom"/>
</dbReference>
<keyword evidence="5" id="KW-0732">Signal</keyword>
<evidence type="ECO:0000256" key="2">
    <source>
        <dbReference type="ARBA" id="ARBA00022475"/>
    </source>
</evidence>
<evidence type="ECO:0000256" key="4">
    <source>
        <dbReference type="ARBA" id="ARBA00022723"/>
    </source>
</evidence>
<dbReference type="SUPFAM" id="SSF46626">
    <property type="entry name" value="Cytochrome c"/>
    <property type="match status" value="3"/>
</dbReference>
<dbReference type="PANTHER" id="PTHR35008">
    <property type="entry name" value="BLL4482 PROTEIN-RELATED"/>
    <property type="match status" value="1"/>
</dbReference>
<keyword evidence="3 9" id="KW-0349">Heme</keyword>
<reference evidence="11 12" key="1">
    <citation type="submission" date="2021-01" db="EMBL/GenBank/DDBJ databases">
        <title>Belnapia mucosa sp. nov. and Belnapia arida sp. nov., isolated from the Tabernas Desert (Almeria, Spain).</title>
        <authorList>
            <person name="Molina-Menor E."/>
            <person name="Vidal-Verdu A."/>
            <person name="Calonge A."/>
            <person name="Satari L."/>
            <person name="Pereto Magraner J."/>
            <person name="Porcar Miralles M."/>
        </authorList>
    </citation>
    <scope>NUCLEOTIDE SEQUENCE [LARGE SCALE GENOMIC DNA]</scope>
    <source>
        <strain evidence="11 12">T6</strain>
    </source>
</reference>
<dbReference type="EMBL" id="JAEUXJ010000024">
    <property type="protein sequence ID" value="MBL6459008.1"/>
    <property type="molecule type" value="Genomic_DNA"/>
</dbReference>
<keyword evidence="2" id="KW-1003">Cell membrane</keyword>
<dbReference type="Gene3D" id="1.10.760.10">
    <property type="entry name" value="Cytochrome c-like domain"/>
    <property type="match status" value="2"/>
</dbReference>
<dbReference type="Proteomes" id="UP000606490">
    <property type="component" value="Unassembled WGS sequence"/>
</dbReference>
<evidence type="ECO:0000256" key="1">
    <source>
        <dbReference type="ARBA" id="ARBA00004236"/>
    </source>
</evidence>
<feature type="domain" description="Cytochrome c" evidence="10">
    <location>
        <begin position="225"/>
        <end position="312"/>
    </location>
</feature>
<gene>
    <name evidence="11" type="ORF">JMJ55_27125</name>
</gene>
<name>A0ABS1VF43_9PROT</name>
<accession>A0ABS1VF43</accession>